<feature type="domain" description="Protein kinase" evidence="8">
    <location>
        <begin position="92"/>
        <end position="419"/>
    </location>
</feature>
<dbReference type="GO" id="GO:0004713">
    <property type="term" value="F:protein tyrosine kinase activity"/>
    <property type="evidence" value="ECO:0007669"/>
    <property type="project" value="TreeGrafter"/>
</dbReference>
<evidence type="ECO:0000256" key="5">
    <source>
        <dbReference type="ARBA" id="ARBA00022840"/>
    </source>
</evidence>
<feature type="region of interest" description="Disordered" evidence="7">
    <location>
        <begin position="587"/>
        <end position="608"/>
    </location>
</feature>
<evidence type="ECO:0000313" key="9">
    <source>
        <dbReference type="EMBL" id="ELP88320.1"/>
    </source>
</evidence>
<dbReference type="GO" id="GO:0004712">
    <property type="term" value="F:protein serine/threonine/tyrosine kinase activity"/>
    <property type="evidence" value="ECO:0007669"/>
    <property type="project" value="UniProtKB-EC"/>
</dbReference>
<dbReference type="InterPro" id="IPR000719">
    <property type="entry name" value="Prot_kinase_dom"/>
</dbReference>
<dbReference type="Proteomes" id="UP000014680">
    <property type="component" value="Unassembled WGS sequence"/>
</dbReference>
<dbReference type="InterPro" id="IPR011009">
    <property type="entry name" value="Kinase-like_dom_sf"/>
</dbReference>
<sequence>MFIAVPYAPPQYTPSNSLCQLATIRLNEVLRSANQLLVLPNVRLALTNPSTPTHNNGLDNEGYDLITYADSSIGSAHSKEGNACAYIKDSSYRIISSLGKGTFGQVFKCENTKSHEIVAIKVLKNKPCYFRQGMLEIAMLNTVNLHNENNDKSIVRILDHFLYNRHVCVVFELLGLNLYDVLRINKNKGMGYSFAQTIGSQIPRALLELRREGVIHCDLKPENVLLVDNKTTIKVIDFGSSCFEGNTLYTYIQSRHYRAPEIILGLPYTCAIDMWSFGCIIAEMMIGIPIFPGESEYNQLVKIIEMVGMPSTKVLEMGSKTQKFFKRVQNSFTGEVSYVLYTPQEFCDLNGVKYIENKRYHRFRNLEELCVGVNMHRGGVKKSNDDANRRVLLDFLKKIFVMDPEQRMTPEEALVHPFMPSEIRTEYQNLSYQHFSSYEMKNSREDNSIGAVVQKMFQGTMSLQFLRNQNFSVEKYYQNYIKALDMGIVLNVLHINPFHFNPFRVGLETKRISEDVSEDLGLNADDELPPILPLNEMPLRSRSRSLGFFKMEEEPLGANEDELPSIGLTPSQQITRKMVMTPTRGGIGQLRPPTACPRSSFNSVLSSPKGNPRVITMF</sequence>
<evidence type="ECO:0000259" key="8">
    <source>
        <dbReference type="PROSITE" id="PS50011"/>
    </source>
</evidence>
<dbReference type="PANTHER" id="PTHR24058:SF17">
    <property type="entry name" value="HOMEODOMAIN INTERACTING PROTEIN KINASE, ISOFORM D"/>
    <property type="match status" value="1"/>
</dbReference>
<dbReference type="Gene3D" id="1.10.510.10">
    <property type="entry name" value="Transferase(Phosphotransferase) domain 1"/>
    <property type="match status" value="1"/>
</dbReference>
<evidence type="ECO:0000256" key="7">
    <source>
        <dbReference type="SAM" id="MobiDB-lite"/>
    </source>
</evidence>
<dbReference type="SUPFAM" id="SSF56112">
    <property type="entry name" value="Protein kinase-like (PK-like)"/>
    <property type="match status" value="1"/>
</dbReference>
<dbReference type="PROSITE" id="PS00107">
    <property type="entry name" value="PROTEIN_KINASE_ATP"/>
    <property type="match status" value="1"/>
</dbReference>
<dbReference type="Pfam" id="PF00069">
    <property type="entry name" value="Pkinase"/>
    <property type="match status" value="1"/>
</dbReference>
<keyword evidence="4 9" id="KW-0418">Kinase</keyword>
<accession>A0A0A1U614</accession>
<dbReference type="PROSITE" id="PS00108">
    <property type="entry name" value="PROTEIN_KINASE_ST"/>
    <property type="match status" value="1"/>
</dbReference>
<evidence type="ECO:0000256" key="6">
    <source>
        <dbReference type="PROSITE-ProRule" id="PRU10141"/>
    </source>
</evidence>
<keyword evidence="1 9" id="KW-0723">Serine/threonine-protein kinase</keyword>
<dbReference type="InterPro" id="IPR017441">
    <property type="entry name" value="Protein_kinase_ATP_BS"/>
</dbReference>
<dbReference type="PROSITE" id="PS50011">
    <property type="entry name" value="PROTEIN_KINASE_DOM"/>
    <property type="match status" value="1"/>
</dbReference>
<feature type="compositionally biased region" description="Polar residues" evidence="7">
    <location>
        <begin position="597"/>
        <end position="608"/>
    </location>
</feature>
<evidence type="ECO:0000256" key="4">
    <source>
        <dbReference type="ARBA" id="ARBA00022777"/>
    </source>
</evidence>
<dbReference type="RefSeq" id="XP_004255091.1">
    <property type="nucleotide sequence ID" value="XM_004255043.1"/>
</dbReference>
<keyword evidence="2 9" id="KW-0808">Transferase</keyword>
<keyword evidence="10" id="KW-1185">Reference proteome</keyword>
<dbReference type="InterPro" id="IPR008271">
    <property type="entry name" value="Ser/Thr_kinase_AS"/>
</dbReference>
<dbReference type="InterPro" id="IPR050494">
    <property type="entry name" value="Ser_Thr_dual-spec_kinase"/>
</dbReference>
<dbReference type="GeneID" id="14887299"/>
<feature type="binding site" evidence="6">
    <location>
        <position position="121"/>
    </location>
    <ligand>
        <name>ATP</name>
        <dbReference type="ChEBI" id="CHEBI:30616"/>
    </ligand>
</feature>
<gene>
    <name evidence="9" type="ORF">EIN_227330</name>
</gene>
<name>A0A0A1U614_ENTIV</name>
<dbReference type="Gene3D" id="3.30.200.20">
    <property type="entry name" value="Phosphorylase Kinase, domain 1"/>
    <property type="match status" value="1"/>
</dbReference>
<dbReference type="GO" id="GO:0005737">
    <property type="term" value="C:cytoplasm"/>
    <property type="evidence" value="ECO:0007669"/>
    <property type="project" value="TreeGrafter"/>
</dbReference>
<reference evidence="9 10" key="1">
    <citation type="submission" date="2012-10" db="EMBL/GenBank/DDBJ databases">
        <authorList>
            <person name="Zafar N."/>
            <person name="Inman J."/>
            <person name="Hall N."/>
            <person name="Lorenzi H."/>
            <person name="Caler E."/>
        </authorList>
    </citation>
    <scope>NUCLEOTIDE SEQUENCE [LARGE SCALE GENOMIC DNA]</scope>
    <source>
        <strain evidence="9 10">IP1</strain>
    </source>
</reference>
<evidence type="ECO:0000313" key="10">
    <source>
        <dbReference type="Proteomes" id="UP000014680"/>
    </source>
</evidence>
<dbReference type="EMBL" id="KB206756">
    <property type="protein sequence ID" value="ELP88320.1"/>
    <property type="molecule type" value="Genomic_DNA"/>
</dbReference>
<dbReference type="SMART" id="SM00220">
    <property type="entry name" value="S_TKc"/>
    <property type="match status" value="1"/>
</dbReference>
<dbReference type="VEuPathDB" id="AmoebaDB:EIN_227330"/>
<dbReference type="OrthoDB" id="9332038at2759"/>
<evidence type="ECO:0000256" key="3">
    <source>
        <dbReference type="ARBA" id="ARBA00022741"/>
    </source>
</evidence>
<dbReference type="KEGG" id="eiv:EIN_227330"/>
<dbReference type="EC" id="2.7.12.1" evidence="9"/>
<protein>
    <submittedName>
        <fullName evidence="9">Serine/threonine protein kinase ppk15, putative</fullName>
        <ecNumber evidence="9">2.7.12.1</ecNumber>
    </submittedName>
</protein>
<dbReference type="GO" id="GO:0004674">
    <property type="term" value="F:protein serine/threonine kinase activity"/>
    <property type="evidence" value="ECO:0007669"/>
    <property type="project" value="UniProtKB-KW"/>
</dbReference>
<dbReference type="PANTHER" id="PTHR24058">
    <property type="entry name" value="DUAL SPECIFICITY PROTEIN KINASE"/>
    <property type="match status" value="1"/>
</dbReference>
<evidence type="ECO:0000256" key="1">
    <source>
        <dbReference type="ARBA" id="ARBA00022527"/>
    </source>
</evidence>
<organism evidence="9 10">
    <name type="scientific">Entamoeba invadens IP1</name>
    <dbReference type="NCBI Taxonomy" id="370355"/>
    <lineage>
        <taxon>Eukaryota</taxon>
        <taxon>Amoebozoa</taxon>
        <taxon>Evosea</taxon>
        <taxon>Archamoebae</taxon>
        <taxon>Mastigamoebida</taxon>
        <taxon>Entamoebidae</taxon>
        <taxon>Entamoeba</taxon>
    </lineage>
</organism>
<dbReference type="AlphaFoldDB" id="A0A0A1U614"/>
<proteinExistence type="predicted"/>
<evidence type="ECO:0000256" key="2">
    <source>
        <dbReference type="ARBA" id="ARBA00022679"/>
    </source>
</evidence>
<keyword evidence="3 6" id="KW-0547">Nucleotide-binding</keyword>
<dbReference type="GO" id="GO:0005524">
    <property type="term" value="F:ATP binding"/>
    <property type="evidence" value="ECO:0007669"/>
    <property type="project" value="UniProtKB-UniRule"/>
</dbReference>
<keyword evidence="5 6" id="KW-0067">ATP-binding</keyword>